<reference evidence="2" key="2">
    <citation type="submission" date="2022-01" db="EMBL/GenBank/DDBJ databases">
        <authorList>
            <person name="Yamashiro T."/>
            <person name="Shiraishi A."/>
            <person name="Satake H."/>
            <person name="Nakayama K."/>
        </authorList>
    </citation>
    <scope>NUCLEOTIDE SEQUENCE</scope>
</reference>
<protein>
    <submittedName>
        <fullName evidence="2">Protein CutA, chloroplastic</fullName>
    </submittedName>
</protein>
<name>A0ABQ5FMJ2_9ASTR</name>
<dbReference type="PANTHER" id="PTHR23419:SF8">
    <property type="entry name" value="FI09726P"/>
    <property type="match status" value="1"/>
</dbReference>
<dbReference type="Proteomes" id="UP001151760">
    <property type="component" value="Unassembled WGS sequence"/>
</dbReference>
<evidence type="ECO:0000256" key="1">
    <source>
        <dbReference type="ARBA" id="ARBA00010169"/>
    </source>
</evidence>
<dbReference type="EMBL" id="BQNB010017554">
    <property type="protein sequence ID" value="GJT64547.1"/>
    <property type="molecule type" value="Genomic_DNA"/>
</dbReference>
<evidence type="ECO:0000313" key="2">
    <source>
        <dbReference type="EMBL" id="GJT64547.1"/>
    </source>
</evidence>
<evidence type="ECO:0000313" key="3">
    <source>
        <dbReference type="Proteomes" id="UP001151760"/>
    </source>
</evidence>
<dbReference type="Pfam" id="PF03091">
    <property type="entry name" value="CutA1"/>
    <property type="match status" value="2"/>
</dbReference>
<dbReference type="InterPro" id="IPR004323">
    <property type="entry name" value="Ion_tolerance_CutA"/>
</dbReference>
<dbReference type="InterPro" id="IPR011322">
    <property type="entry name" value="N-reg_PII-like_a/b"/>
</dbReference>
<organism evidence="2 3">
    <name type="scientific">Tanacetum coccineum</name>
    <dbReference type="NCBI Taxonomy" id="301880"/>
    <lineage>
        <taxon>Eukaryota</taxon>
        <taxon>Viridiplantae</taxon>
        <taxon>Streptophyta</taxon>
        <taxon>Embryophyta</taxon>
        <taxon>Tracheophyta</taxon>
        <taxon>Spermatophyta</taxon>
        <taxon>Magnoliopsida</taxon>
        <taxon>eudicotyledons</taxon>
        <taxon>Gunneridae</taxon>
        <taxon>Pentapetalae</taxon>
        <taxon>asterids</taxon>
        <taxon>campanulids</taxon>
        <taxon>Asterales</taxon>
        <taxon>Asteraceae</taxon>
        <taxon>Asteroideae</taxon>
        <taxon>Anthemideae</taxon>
        <taxon>Anthemidinae</taxon>
        <taxon>Tanacetum</taxon>
    </lineage>
</organism>
<dbReference type="InterPro" id="IPR015867">
    <property type="entry name" value="N-reg_PII/ATP_PRibTrfase_C"/>
</dbReference>
<dbReference type="PANTHER" id="PTHR23419">
    <property type="entry name" value="DIVALENT CATION TOLERANCE CUTA-RELATED"/>
    <property type="match status" value="1"/>
</dbReference>
<gene>
    <name evidence="2" type="ORF">Tco_1016027</name>
</gene>
<keyword evidence="3" id="KW-1185">Reference proteome</keyword>
<dbReference type="SUPFAM" id="SSF54913">
    <property type="entry name" value="GlnB-like"/>
    <property type="match status" value="1"/>
</dbReference>
<proteinExistence type="inferred from homology"/>
<reference evidence="2" key="1">
    <citation type="journal article" date="2022" name="Int. J. Mol. Sci.">
        <title>Draft Genome of Tanacetum Coccineum: Genomic Comparison of Closely Related Tanacetum-Family Plants.</title>
        <authorList>
            <person name="Yamashiro T."/>
            <person name="Shiraishi A."/>
            <person name="Nakayama K."/>
            <person name="Satake H."/>
        </authorList>
    </citation>
    <scope>NUCLEOTIDE SEQUENCE</scope>
</reference>
<comment type="caution">
    <text evidence="2">The sequence shown here is derived from an EMBL/GenBank/DDBJ whole genome shotgun (WGS) entry which is preliminary data.</text>
</comment>
<accession>A0ABQ5FMJ2</accession>
<sequence length="363" mass="40527">MKPLEFLIAKSRVPLHRLMIVRFSNGVRANISLTWQHDICAQYPRKVINSDTIIVCVIDIGRNAIILVGAENAEVTHSLVGYTDEVKNPDLTLSYDDRGRRLLLKFGDDARLQIKFESSVIVYNYTKGIKAFYMKLNEDKKTVDAMNVLVPKTFAPLPDSGSVVSSLLHNADELYDSLTSCALIEPIPWWQCGGGGLRIHLPLKEIWLSVGSKTRGYQSSSGIRMEASNQNTVPSIVVYVTVPNKEAGKKLAASIVKEKLAACVNRVAGMLLTLTSVESVYLWQGEVRFFVVLVPYRLTALNIKIIQTDSEELLIIKTRESLLNDLTEHVKANHEYDVPEVIALPITGGSVPYLEWLKNSTRD</sequence>
<comment type="similarity">
    <text evidence="1">Belongs to the CutA family.</text>
</comment>
<dbReference type="Gene3D" id="3.30.70.120">
    <property type="match status" value="1"/>
</dbReference>